<organism evidence="1 2">
    <name type="scientific">Mycena albidolilacea</name>
    <dbReference type="NCBI Taxonomy" id="1033008"/>
    <lineage>
        <taxon>Eukaryota</taxon>
        <taxon>Fungi</taxon>
        <taxon>Dikarya</taxon>
        <taxon>Basidiomycota</taxon>
        <taxon>Agaricomycotina</taxon>
        <taxon>Agaricomycetes</taxon>
        <taxon>Agaricomycetidae</taxon>
        <taxon>Agaricales</taxon>
        <taxon>Marasmiineae</taxon>
        <taxon>Mycenaceae</taxon>
        <taxon>Mycena</taxon>
    </lineage>
</organism>
<accession>A0AAD7AQP1</accession>
<gene>
    <name evidence="1" type="ORF">DFH08DRAFT_948255</name>
</gene>
<protein>
    <submittedName>
        <fullName evidence="1">Uncharacterized protein</fullName>
    </submittedName>
</protein>
<dbReference type="AlphaFoldDB" id="A0AAD7AQP1"/>
<keyword evidence="2" id="KW-1185">Reference proteome</keyword>
<dbReference type="Proteomes" id="UP001218218">
    <property type="component" value="Unassembled WGS sequence"/>
</dbReference>
<comment type="caution">
    <text evidence="1">The sequence shown here is derived from an EMBL/GenBank/DDBJ whole genome shotgun (WGS) entry which is preliminary data.</text>
</comment>
<dbReference type="EMBL" id="JARIHO010000002">
    <property type="protein sequence ID" value="KAJ7366211.1"/>
    <property type="molecule type" value="Genomic_DNA"/>
</dbReference>
<proteinExistence type="predicted"/>
<evidence type="ECO:0000313" key="1">
    <source>
        <dbReference type="EMBL" id="KAJ7366211.1"/>
    </source>
</evidence>
<evidence type="ECO:0000313" key="2">
    <source>
        <dbReference type="Proteomes" id="UP001218218"/>
    </source>
</evidence>
<name>A0AAD7AQP1_9AGAR</name>
<sequence>MLTRKRHHTYQFRQLPPLTFLCRLLGTPTKNAVGVFDLTPADDAKLFKELNSAVACFDAPVNFSRSRKKAEELDVEAKDTILMIPLAELTVAVDYRVLRTNSPR</sequence>
<reference evidence="1" key="1">
    <citation type="submission" date="2023-03" db="EMBL/GenBank/DDBJ databases">
        <title>Massive genome expansion in bonnet fungi (Mycena s.s.) driven by repeated elements and novel gene families across ecological guilds.</title>
        <authorList>
            <consortium name="Lawrence Berkeley National Laboratory"/>
            <person name="Harder C.B."/>
            <person name="Miyauchi S."/>
            <person name="Viragh M."/>
            <person name="Kuo A."/>
            <person name="Thoen E."/>
            <person name="Andreopoulos B."/>
            <person name="Lu D."/>
            <person name="Skrede I."/>
            <person name="Drula E."/>
            <person name="Henrissat B."/>
            <person name="Morin E."/>
            <person name="Kohler A."/>
            <person name="Barry K."/>
            <person name="LaButti K."/>
            <person name="Morin E."/>
            <person name="Salamov A."/>
            <person name="Lipzen A."/>
            <person name="Mereny Z."/>
            <person name="Hegedus B."/>
            <person name="Baldrian P."/>
            <person name="Stursova M."/>
            <person name="Weitz H."/>
            <person name="Taylor A."/>
            <person name="Grigoriev I.V."/>
            <person name="Nagy L.G."/>
            <person name="Martin F."/>
            <person name="Kauserud H."/>
        </authorList>
    </citation>
    <scope>NUCLEOTIDE SEQUENCE</scope>
    <source>
        <strain evidence="1">CBHHK002</strain>
    </source>
</reference>